<accession>A0AAQ4ESZ9</accession>
<dbReference type="EMBL" id="JARKHS020011329">
    <property type="protein sequence ID" value="KAK8777914.1"/>
    <property type="molecule type" value="Genomic_DNA"/>
</dbReference>
<comment type="caution">
    <text evidence="2">The sequence shown here is derived from an EMBL/GenBank/DDBJ whole genome shotgun (WGS) entry which is preliminary data.</text>
</comment>
<organism evidence="2 3">
    <name type="scientific">Amblyomma americanum</name>
    <name type="common">Lone star tick</name>
    <dbReference type="NCBI Taxonomy" id="6943"/>
    <lineage>
        <taxon>Eukaryota</taxon>
        <taxon>Metazoa</taxon>
        <taxon>Ecdysozoa</taxon>
        <taxon>Arthropoda</taxon>
        <taxon>Chelicerata</taxon>
        <taxon>Arachnida</taxon>
        <taxon>Acari</taxon>
        <taxon>Parasitiformes</taxon>
        <taxon>Ixodida</taxon>
        <taxon>Ixodoidea</taxon>
        <taxon>Ixodidae</taxon>
        <taxon>Amblyomminae</taxon>
        <taxon>Amblyomma</taxon>
    </lineage>
</organism>
<keyword evidence="1" id="KW-0732">Signal</keyword>
<keyword evidence="3" id="KW-1185">Reference proteome</keyword>
<feature type="signal peptide" evidence="1">
    <location>
        <begin position="1"/>
        <end position="19"/>
    </location>
</feature>
<dbReference type="Proteomes" id="UP001321473">
    <property type="component" value="Unassembled WGS sequence"/>
</dbReference>
<protein>
    <recommendedName>
        <fullName evidence="4">Secreted protein</fullName>
    </recommendedName>
</protein>
<feature type="non-terminal residue" evidence="2">
    <location>
        <position position="84"/>
    </location>
</feature>
<name>A0AAQ4ESZ9_AMBAM</name>
<proteinExistence type="predicted"/>
<evidence type="ECO:0000313" key="3">
    <source>
        <dbReference type="Proteomes" id="UP001321473"/>
    </source>
</evidence>
<feature type="chain" id="PRO_5042838428" description="Secreted protein" evidence="1">
    <location>
        <begin position="20"/>
        <end position="84"/>
    </location>
</feature>
<evidence type="ECO:0000313" key="2">
    <source>
        <dbReference type="EMBL" id="KAK8777914.1"/>
    </source>
</evidence>
<reference evidence="2 3" key="1">
    <citation type="journal article" date="2023" name="Arcadia Sci">
        <title>De novo assembly of a long-read Amblyomma americanum tick genome.</title>
        <authorList>
            <person name="Chou S."/>
            <person name="Poskanzer K.E."/>
            <person name="Rollins M."/>
            <person name="Thuy-Boun P.S."/>
        </authorList>
    </citation>
    <scope>NUCLEOTIDE SEQUENCE [LARGE SCALE GENOMIC DNA]</scope>
    <source>
        <strain evidence="2">F_SG_1</strain>
        <tissue evidence="2">Salivary glands</tissue>
    </source>
</reference>
<gene>
    <name evidence="2" type="ORF">V5799_020744</name>
</gene>
<dbReference type="AlphaFoldDB" id="A0AAQ4ESZ9"/>
<evidence type="ECO:0008006" key="4">
    <source>
        <dbReference type="Google" id="ProtNLM"/>
    </source>
</evidence>
<evidence type="ECO:0000256" key="1">
    <source>
        <dbReference type="SAM" id="SignalP"/>
    </source>
</evidence>
<sequence length="84" mass="9319">MKLLIVGVLAYIILAGVTAEEPECPLLECLTGSKVACFLTEERCRCFCVPREPCEFLRETFSEECKPPNALQCSTEGITCKCHC</sequence>